<dbReference type="AlphaFoldDB" id="A0A7H1BHX3"/>
<dbReference type="EMBL" id="CP061281">
    <property type="protein sequence ID" value="QNS08328.1"/>
    <property type="molecule type" value="Genomic_DNA"/>
</dbReference>
<dbReference type="PROSITE" id="PS01117">
    <property type="entry name" value="HTH_MARR_1"/>
    <property type="match status" value="1"/>
</dbReference>
<sequence>MSHITPLFLDLVRVETRLYNAVGARLRAEHGLTLGQFEFLQIIHRVDGCRVLDIVAEVAITVGAASKAVDRLVAAGWCVRVAHPHDRRSSVLRLTAEGEKVLAASGPVVEGALASLTRTVSAADREHLATTLAALRANLEADGEGQPGSSVTP</sequence>
<keyword evidence="6" id="KW-1185">Reference proteome</keyword>
<dbReference type="SUPFAM" id="SSF46785">
    <property type="entry name" value="Winged helix' DNA-binding domain"/>
    <property type="match status" value="1"/>
</dbReference>
<dbReference type="SMART" id="SM00347">
    <property type="entry name" value="HTH_MARR"/>
    <property type="match status" value="1"/>
</dbReference>
<evidence type="ECO:0000313" key="6">
    <source>
        <dbReference type="Proteomes" id="UP000516428"/>
    </source>
</evidence>
<evidence type="ECO:0000259" key="4">
    <source>
        <dbReference type="PROSITE" id="PS50995"/>
    </source>
</evidence>
<protein>
    <submittedName>
        <fullName evidence="5">Winged helix-turn-helix transcriptional regulator</fullName>
    </submittedName>
</protein>
<evidence type="ECO:0000256" key="2">
    <source>
        <dbReference type="ARBA" id="ARBA00023125"/>
    </source>
</evidence>
<dbReference type="InterPro" id="IPR036388">
    <property type="entry name" value="WH-like_DNA-bd_sf"/>
</dbReference>
<gene>
    <name evidence="5" type="ORF">IAG42_35175</name>
</gene>
<dbReference type="PANTHER" id="PTHR33164">
    <property type="entry name" value="TRANSCRIPTIONAL REGULATOR, MARR FAMILY"/>
    <property type="match status" value="1"/>
</dbReference>
<evidence type="ECO:0000256" key="3">
    <source>
        <dbReference type="ARBA" id="ARBA00023163"/>
    </source>
</evidence>
<keyword evidence="2" id="KW-0238">DNA-binding</keyword>
<name>A0A7H1BHX3_9ACTN</name>
<dbReference type="PANTHER" id="PTHR33164:SF94">
    <property type="entry name" value="TRANSCRIPTIONAL REGULATORY PROTEIN-RELATED"/>
    <property type="match status" value="1"/>
</dbReference>
<dbReference type="Pfam" id="PF01047">
    <property type="entry name" value="MarR"/>
    <property type="match status" value="1"/>
</dbReference>
<dbReference type="RefSeq" id="WP_188340989.1">
    <property type="nucleotide sequence ID" value="NZ_CP061281.1"/>
</dbReference>
<dbReference type="GO" id="GO:0003700">
    <property type="term" value="F:DNA-binding transcription factor activity"/>
    <property type="evidence" value="ECO:0007669"/>
    <property type="project" value="InterPro"/>
</dbReference>
<dbReference type="PROSITE" id="PS50995">
    <property type="entry name" value="HTH_MARR_2"/>
    <property type="match status" value="1"/>
</dbReference>
<evidence type="ECO:0000256" key="1">
    <source>
        <dbReference type="ARBA" id="ARBA00023015"/>
    </source>
</evidence>
<dbReference type="GO" id="GO:0006950">
    <property type="term" value="P:response to stress"/>
    <property type="evidence" value="ECO:0007669"/>
    <property type="project" value="TreeGrafter"/>
</dbReference>
<organism evidence="5 6">
    <name type="scientific">Streptomyces xanthii</name>
    <dbReference type="NCBI Taxonomy" id="2768069"/>
    <lineage>
        <taxon>Bacteria</taxon>
        <taxon>Bacillati</taxon>
        <taxon>Actinomycetota</taxon>
        <taxon>Actinomycetes</taxon>
        <taxon>Kitasatosporales</taxon>
        <taxon>Streptomycetaceae</taxon>
        <taxon>Streptomyces</taxon>
    </lineage>
</organism>
<feature type="domain" description="HTH marR-type" evidence="4">
    <location>
        <begin position="4"/>
        <end position="137"/>
    </location>
</feature>
<keyword evidence="3" id="KW-0804">Transcription</keyword>
<dbReference type="PRINTS" id="PR00598">
    <property type="entry name" value="HTHMARR"/>
</dbReference>
<dbReference type="KEGG" id="sxn:IAG42_35175"/>
<dbReference type="InterPro" id="IPR039422">
    <property type="entry name" value="MarR/SlyA-like"/>
</dbReference>
<evidence type="ECO:0000313" key="5">
    <source>
        <dbReference type="EMBL" id="QNS08328.1"/>
    </source>
</evidence>
<proteinExistence type="predicted"/>
<dbReference type="InterPro" id="IPR023187">
    <property type="entry name" value="Tscrpt_reg_MarR-type_CS"/>
</dbReference>
<accession>A0A7H1BHX3</accession>
<dbReference type="GO" id="GO:0003677">
    <property type="term" value="F:DNA binding"/>
    <property type="evidence" value="ECO:0007669"/>
    <property type="project" value="UniProtKB-KW"/>
</dbReference>
<dbReference type="InterPro" id="IPR000835">
    <property type="entry name" value="HTH_MarR-typ"/>
</dbReference>
<keyword evidence="1" id="KW-0805">Transcription regulation</keyword>
<reference evidence="5 6" key="1">
    <citation type="submission" date="2020-09" db="EMBL/GenBank/DDBJ databases">
        <title>A novel species.</title>
        <authorList>
            <person name="Gao J."/>
        </authorList>
    </citation>
    <scope>NUCLEOTIDE SEQUENCE [LARGE SCALE GENOMIC DNA]</scope>
    <source>
        <strain evidence="5 6">CRXT-Y-14</strain>
    </source>
</reference>
<dbReference type="Proteomes" id="UP000516428">
    <property type="component" value="Chromosome"/>
</dbReference>
<dbReference type="InterPro" id="IPR036390">
    <property type="entry name" value="WH_DNA-bd_sf"/>
</dbReference>
<dbReference type="Gene3D" id="1.10.10.10">
    <property type="entry name" value="Winged helix-like DNA-binding domain superfamily/Winged helix DNA-binding domain"/>
    <property type="match status" value="1"/>
</dbReference>